<dbReference type="eggNOG" id="COG1221">
    <property type="taxonomic scope" value="Bacteria"/>
</dbReference>
<dbReference type="EMBL" id="AHYT01000002">
    <property type="protein sequence ID" value="EOT30182.1"/>
    <property type="molecule type" value="Genomic_DNA"/>
</dbReference>
<dbReference type="Pfam" id="PF00158">
    <property type="entry name" value="Sigma54_activat"/>
    <property type="match status" value="1"/>
</dbReference>
<dbReference type="Gene3D" id="1.10.10.10">
    <property type="entry name" value="Winged helix-like DNA-binding domain superfamily/Winged helix DNA-binding domain"/>
    <property type="match status" value="1"/>
</dbReference>
<evidence type="ECO:0000256" key="2">
    <source>
        <dbReference type="ARBA" id="ARBA00022679"/>
    </source>
</evidence>
<keyword evidence="2" id="KW-0808">Transferase</keyword>
<dbReference type="RefSeq" id="WP_016174678.1">
    <property type="nucleotide sequence ID" value="NZ_KE136389.1"/>
</dbReference>
<keyword evidence="10" id="KW-1185">Reference proteome</keyword>
<feature type="domain" description="Sigma-54 factor interaction" evidence="6">
    <location>
        <begin position="79"/>
        <end position="312"/>
    </location>
</feature>
<evidence type="ECO:0000259" key="6">
    <source>
        <dbReference type="PROSITE" id="PS50045"/>
    </source>
</evidence>
<reference evidence="9 10" key="1">
    <citation type="submission" date="2013-03" db="EMBL/GenBank/DDBJ databases">
        <title>The Genome Sequence of Enterococcus saccharolyticus ATCC_43076 (Illumina only assembly).</title>
        <authorList>
            <consortium name="The Broad Institute Genomics Platform"/>
            <consortium name="The Broad Institute Genome Sequencing Center for Infectious Disease"/>
            <person name="Earl A."/>
            <person name="Russ C."/>
            <person name="Gilmore M."/>
            <person name="Surin D."/>
            <person name="Walker B."/>
            <person name="Young S."/>
            <person name="Zeng Q."/>
            <person name="Gargeya S."/>
            <person name="Fitzgerald M."/>
            <person name="Haas B."/>
            <person name="Abouelleil A."/>
            <person name="Allen A.W."/>
            <person name="Alvarado L."/>
            <person name="Arachchi H.M."/>
            <person name="Berlin A.M."/>
            <person name="Chapman S.B."/>
            <person name="Gainer-Dewar J."/>
            <person name="Goldberg J."/>
            <person name="Griggs A."/>
            <person name="Gujja S."/>
            <person name="Hansen M."/>
            <person name="Howarth C."/>
            <person name="Imamovic A."/>
            <person name="Ireland A."/>
            <person name="Larimer J."/>
            <person name="McCowan C."/>
            <person name="Murphy C."/>
            <person name="Pearson M."/>
            <person name="Poon T.W."/>
            <person name="Priest M."/>
            <person name="Roberts A."/>
            <person name="Saif S."/>
            <person name="Shea T."/>
            <person name="Sisk P."/>
            <person name="Sykes S."/>
            <person name="Wortman J."/>
            <person name="Nusbaum C."/>
            <person name="Birren B."/>
        </authorList>
    </citation>
    <scope>NUCLEOTIDE SEQUENCE [LARGE SCALE GENOMIC DNA]</scope>
    <source>
        <strain evidence="9 10">ATCC 43076</strain>
    </source>
</reference>
<dbReference type="SUPFAM" id="SSF53062">
    <property type="entry name" value="PTS system fructose IIA component-like"/>
    <property type="match status" value="1"/>
</dbReference>
<dbReference type="AlphaFoldDB" id="S0JCY2"/>
<organism evidence="9 10">
    <name type="scientific">Enterococcus saccharolyticus subsp. saccharolyticus ATCC 43076</name>
    <dbReference type="NCBI Taxonomy" id="1139996"/>
    <lineage>
        <taxon>Bacteria</taxon>
        <taxon>Bacillati</taxon>
        <taxon>Bacillota</taxon>
        <taxon>Bacilli</taxon>
        <taxon>Lactobacillales</taxon>
        <taxon>Enterococcaceae</taxon>
        <taxon>Enterococcus</taxon>
    </lineage>
</organism>
<dbReference type="InterPro" id="IPR002078">
    <property type="entry name" value="Sigma_54_int"/>
</dbReference>
<dbReference type="PATRIC" id="fig|1139996.3.peg.866"/>
<evidence type="ECO:0000256" key="4">
    <source>
        <dbReference type="ARBA" id="ARBA00022840"/>
    </source>
</evidence>
<dbReference type="Gene3D" id="1.10.1790.10">
    <property type="entry name" value="PRD domain"/>
    <property type="match status" value="2"/>
</dbReference>
<proteinExistence type="predicted"/>
<dbReference type="OrthoDB" id="9771372at2"/>
<evidence type="ECO:0000313" key="10">
    <source>
        <dbReference type="Proteomes" id="UP000014136"/>
    </source>
</evidence>
<dbReference type="InterPro" id="IPR025943">
    <property type="entry name" value="Sigma_54_int_dom_ATP-bd_2"/>
</dbReference>
<dbReference type="Pfam" id="PF03610">
    <property type="entry name" value="EIIA-man"/>
    <property type="match status" value="1"/>
</dbReference>
<dbReference type="Gene3D" id="3.40.50.510">
    <property type="entry name" value="Phosphotransferase system, mannose-type IIA component"/>
    <property type="match status" value="1"/>
</dbReference>
<dbReference type="InterPro" id="IPR036388">
    <property type="entry name" value="WH-like_DNA-bd_sf"/>
</dbReference>
<evidence type="ECO:0000259" key="7">
    <source>
        <dbReference type="PROSITE" id="PS51096"/>
    </source>
</evidence>
<evidence type="ECO:0000256" key="3">
    <source>
        <dbReference type="ARBA" id="ARBA00022741"/>
    </source>
</evidence>
<name>S0JCY2_9ENTE</name>
<evidence type="ECO:0000256" key="1">
    <source>
        <dbReference type="ARBA" id="ARBA00020887"/>
    </source>
</evidence>
<sequence length="906" mass="102905">MYSRKEEILQTIELHKKGLTAAEVADILQIDRSNASRYLSELYKEEKIQKRSGRPVIYEAISDDQVHVDTSTDITFETLVGENASLKVSIQQAKAAILYPPRGLHTIIFGETGTGKSMFAECMYHFAVQSSMLKRDAPFVSFNCADYAQNPQLLFGHIFGIRKGAYTGATEDSPGLIAKADGGILFLDEIHRLPPEGQEMLFTFIDKGVYRPLGESAQVYEASVQIIGATTESSESFLTTFNRRIPMAITLPSLAARSLDERYEIISLFIKQEANRLNQGIQVEKEAILAFMLYDAEANIGQIKRDLKLVCAKAFLHYRTHRQKTLLIRKKDCSLQVQKGLLKVKEMADRLDRFLEGKGEFLSFEPGEADVVWSRDPERNMQVYNDIEEKVSSLSETGVASVDLEKLISRDVDAYFETYVEELAQTPVQKELIPPELWKLTNRLYDIAEEELDRKYNEKARFAFAMHLQSTLDRVAEGHMIVHPDLNTVRKQLKSEFQVALDLSSIIEEECDVEIPFDEIGFISMFLSIQVGEYEPLPLNKVGVVVLMHGRATASSMLETAQELLGTTTGQAMNMSLETEVQDMYEDLLAYISESRDELSNGVLLLTDMGSLNSFVNLIYEETGIRTKAISMASTMIVIEALRMSDAGRSLEDMYQNIQISFESIVREQFRSLHETKRTKKAIVVTCFTGEGVAAKLYQRIAPVVDQSKVEIIQMQFIERETFKKHIDGLLEEYEIRAIAGTVEVEYQNIPFFSAYDIFNHDQLNMLKRIVSDDVPIETIVESLKGTITHVASLQSLIIDLQKAVQQIQSQMHLIIEPSAEAGIVIHLAFLIESLLKEEPTRHFPNLANFQKQYRLEADQLRTSLMLIEKNYTVRIPEDEIAFLTQMFIENKVDTHYNNYTLRDSV</sequence>
<feature type="domain" description="PRD" evidence="8">
    <location>
        <begin position="792"/>
        <end position="898"/>
    </location>
</feature>
<dbReference type="PANTHER" id="PTHR32071:SF38">
    <property type="entry name" value="PSP OPERON TRANSCRIPTIONAL ACTIVATOR"/>
    <property type="match status" value="1"/>
</dbReference>
<dbReference type="STRING" id="41997.RV16_GL000545"/>
<dbReference type="GO" id="GO:0005524">
    <property type="term" value="F:ATP binding"/>
    <property type="evidence" value="ECO:0007669"/>
    <property type="project" value="UniProtKB-KW"/>
</dbReference>
<dbReference type="GO" id="GO:0016740">
    <property type="term" value="F:transferase activity"/>
    <property type="evidence" value="ECO:0007669"/>
    <property type="project" value="UniProtKB-KW"/>
</dbReference>
<dbReference type="InterPro" id="IPR027417">
    <property type="entry name" value="P-loop_NTPase"/>
</dbReference>
<keyword evidence="3" id="KW-0547">Nucleotide-binding</keyword>
<accession>S0JCY2</accession>
<dbReference type="SUPFAM" id="SSF63520">
    <property type="entry name" value="PTS-regulatory domain, PRD"/>
    <property type="match status" value="2"/>
</dbReference>
<feature type="domain" description="PRD" evidence="8">
    <location>
        <begin position="432"/>
        <end position="537"/>
    </location>
</feature>
<dbReference type="HOGENOM" id="CLU_014204_1_1_9"/>
<dbReference type="CDD" id="cd00009">
    <property type="entry name" value="AAA"/>
    <property type="match status" value="1"/>
</dbReference>
<dbReference type="eggNOG" id="COG3933">
    <property type="taxonomic scope" value="Bacteria"/>
</dbReference>
<dbReference type="InterPro" id="IPR036634">
    <property type="entry name" value="PRD_sf"/>
</dbReference>
<dbReference type="InterPro" id="IPR004701">
    <property type="entry name" value="PTS_EIIA_man-typ"/>
</dbReference>
<dbReference type="GO" id="GO:0009401">
    <property type="term" value="P:phosphoenolpyruvate-dependent sugar phosphotransferase system"/>
    <property type="evidence" value="ECO:0007669"/>
    <property type="project" value="InterPro"/>
</dbReference>
<dbReference type="PROSITE" id="PS00676">
    <property type="entry name" value="SIGMA54_INTERACT_2"/>
    <property type="match status" value="1"/>
</dbReference>
<gene>
    <name evidence="9" type="ORF">OMQ_00877</name>
</gene>
<protein>
    <recommendedName>
        <fullName evidence="1">DNA translocase FtsK</fullName>
    </recommendedName>
</protein>
<evidence type="ECO:0000259" key="8">
    <source>
        <dbReference type="PROSITE" id="PS51372"/>
    </source>
</evidence>
<dbReference type="GO" id="GO:0003677">
    <property type="term" value="F:DNA binding"/>
    <property type="evidence" value="ECO:0007669"/>
    <property type="project" value="UniProtKB-KW"/>
</dbReference>
<dbReference type="SUPFAM" id="SSF52540">
    <property type="entry name" value="P-loop containing nucleoside triphosphate hydrolases"/>
    <property type="match status" value="1"/>
</dbReference>
<dbReference type="CDD" id="cd00090">
    <property type="entry name" value="HTH_ARSR"/>
    <property type="match status" value="1"/>
</dbReference>
<evidence type="ECO:0000313" key="9">
    <source>
        <dbReference type="EMBL" id="EOT30182.1"/>
    </source>
</evidence>
<dbReference type="SMART" id="SM00382">
    <property type="entry name" value="AAA"/>
    <property type="match status" value="1"/>
</dbReference>
<dbReference type="GO" id="GO:0016020">
    <property type="term" value="C:membrane"/>
    <property type="evidence" value="ECO:0007669"/>
    <property type="project" value="InterPro"/>
</dbReference>
<dbReference type="GO" id="GO:0006355">
    <property type="term" value="P:regulation of DNA-templated transcription"/>
    <property type="evidence" value="ECO:0007669"/>
    <property type="project" value="InterPro"/>
</dbReference>
<dbReference type="PROSITE" id="PS51372">
    <property type="entry name" value="PRD_2"/>
    <property type="match status" value="2"/>
</dbReference>
<dbReference type="Proteomes" id="UP000014136">
    <property type="component" value="Unassembled WGS sequence"/>
</dbReference>
<dbReference type="Gene3D" id="3.40.50.300">
    <property type="entry name" value="P-loop containing nucleotide triphosphate hydrolases"/>
    <property type="match status" value="1"/>
</dbReference>
<keyword evidence="4" id="KW-0067">ATP-binding</keyword>
<dbReference type="InterPro" id="IPR011991">
    <property type="entry name" value="ArsR-like_HTH"/>
</dbReference>
<feature type="domain" description="PTS EIIA type-4" evidence="7">
    <location>
        <begin position="541"/>
        <end position="673"/>
    </location>
</feature>
<dbReference type="PROSITE" id="PS50045">
    <property type="entry name" value="SIGMA54_INTERACT_4"/>
    <property type="match status" value="1"/>
</dbReference>
<dbReference type="Pfam" id="PF00874">
    <property type="entry name" value="PRD"/>
    <property type="match status" value="2"/>
</dbReference>
<dbReference type="InterPro" id="IPR036662">
    <property type="entry name" value="PTS_EIIA_man-typ_sf"/>
</dbReference>
<dbReference type="InterPro" id="IPR011608">
    <property type="entry name" value="PRD"/>
</dbReference>
<dbReference type="PROSITE" id="PS51096">
    <property type="entry name" value="PTS_EIIA_TYPE_4"/>
    <property type="match status" value="1"/>
</dbReference>
<dbReference type="SUPFAM" id="SSF46785">
    <property type="entry name" value="Winged helix' DNA-binding domain"/>
    <property type="match status" value="1"/>
</dbReference>
<keyword evidence="5" id="KW-0238">DNA-binding</keyword>
<dbReference type="InterPro" id="IPR003593">
    <property type="entry name" value="AAA+_ATPase"/>
</dbReference>
<dbReference type="PANTHER" id="PTHR32071">
    <property type="entry name" value="TRANSCRIPTIONAL REGULATORY PROTEIN"/>
    <property type="match status" value="1"/>
</dbReference>
<comment type="caution">
    <text evidence="9">The sequence shown here is derived from an EMBL/GenBank/DDBJ whole genome shotgun (WGS) entry which is preliminary data.</text>
</comment>
<dbReference type="InterPro" id="IPR036390">
    <property type="entry name" value="WH_DNA-bd_sf"/>
</dbReference>
<evidence type="ECO:0000256" key="5">
    <source>
        <dbReference type="ARBA" id="ARBA00023125"/>
    </source>
</evidence>